<reference evidence="1" key="1">
    <citation type="submission" date="2020-10" db="EMBL/GenBank/DDBJ databases">
        <authorList>
            <person name="Gilroy R."/>
        </authorList>
    </citation>
    <scope>NUCLEOTIDE SEQUENCE</scope>
    <source>
        <strain evidence="1">ChiSjej1B19-7085</strain>
    </source>
</reference>
<name>A0A9D1DPA7_9FIRM</name>
<comment type="caution">
    <text evidence="1">The sequence shown here is derived from an EMBL/GenBank/DDBJ whole genome shotgun (WGS) entry which is preliminary data.</text>
</comment>
<evidence type="ECO:0000313" key="2">
    <source>
        <dbReference type="Proteomes" id="UP000886785"/>
    </source>
</evidence>
<proteinExistence type="predicted"/>
<dbReference type="Proteomes" id="UP000886785">
    <property type="component" value="Unassembled WGS sequence"/>
</dbReference>
<accession>A0A9D1DPA7</accession>
<evidence type="ECO:0000313" key="1">
    <source>
        <dbReference type="EMBL" id="HIR56562.1"/>
    </source>
</evidence>
<gene>
    <name evidence="1" type="ORF">IAA54_02755</name>
</gene>
<dbReference type="EMBL" id="DVHF01000034">
    <property type="protein sequence ID" value="HIR56562.1"/>
    <property type="molecule type" value="Genomic_DNA"/>
</dbReference>
<dbReference type="AlphaFoldDB" id="A0A9D1DPA7"/>
<reference evidence="1" key="2">
    <citation type="journal article" date="2021" name="PeerJ">
        <title>Extensive microbial diversity within the chicken gut microbiome revealed by metagenomics and culture.</title>
        <authorList>
            <person name="Gilroy R."/>
            <person name="Ravi A."/>
            <person name="Getino M."/>
            <person name="Pursley I."/>
            <person name="Horton D.L."/>
            <person name="Alikhan N.F."/>
            <person name="Baker D."/>
            <person name="Gharbi K."/>
            <person name="Hall N."/>
            <person name="Watson M."/>
            <person name="Adriaenssens E.M."/>
            <person name="Foster-Nyarko E."/>
            <person name="Jarju S."/>
            <person name="Secka A."/>
            <person name="Antonio M."/>
            <person name="Oren A."/>
            <person name="Chaudhuri R.R."/>
            <person name="La Ragione R."/>
            <person name="Hildebrand F."/>
            <person name="Pallen M.J."/>
        </authorList>
    </citation>
    <scope>NUCLEOTIDE SEQUENCE</scope>
    <source>
        <strain evidence="1">ChiSjej1B19-7085</strain>
    </source>
</reference>
<organism evidence="1 2">
    <name type="scientific">Candidatus Gallacutalibacter pullicola</name>
    <dbReference type="NCBI Taxonomy" id="2840830"/>
    <lineage>
        <taxon>Bacteria</taxon>
        <taxon>Bacillati</taxon>
        <taxon>Bacillota</taxon>
        <taxon>Clostridia</taxon>
        <taxon>Eubacteriales</taxon>
        <taxon>Candidatus Gallacutalibacter</taxon>
    </lineage>
</organism>
<protein>
    <submittedName>
        <fullName evidence="1">Glutathione reductase</fullName>
    </submittedName>
</protein>
<sequence length="169" mass="19712">MKDLEQIKNFLRDPENNAGDFESSDAVIWIDWGEEDEYILRYFNNHLPEDRKIRFEVADNDTERGFDIILEKDGTRTPIPYDDDYASRDVTLIAAQEYLSPAYQIRWYADSLGSDTLGFCLLSSGEWDALEREFGAEKVQFHFAPISPDSRMFDLDMDEIFDLLDKRGT</sequence>